<evidence type="ECO:0000313" key="1">
    <source>
        <dbReference type="EMBL" id="KAB2929708.1"/>
    </source>
</evidence>
<protein>
    <submittedName>
        <fullName evidence="1">Uncharacterized protein</fullName>
    </submittedName>
</protein>
<reference evidence="1 2" key="1">
    <citation type="submission" date="2019-10" db="EMBL/GenBank/DDBJ databases">
        <title>Extracellular Electron Transfer in a Candidatus Methanoperedens spp. Enrichment Culture.</title>
        <authorList>
            <person name="Berger S."/>
            <person name="Rangel Shaw D."/>
            <person name="Berben T."/>
            <person name="In 'T Zandt M."/>
            <person name="Frank J."/>
            <person name="Reimann J."/>
            <person name="Jetten M.S.M."/>
            <person name="Welte C.U."/>
        </authorList>
    </citation>
    <scope>NUCLEOTIDE SEQUENCE [LARGE SCALE GENOMIC DNA]</scope>
    <source>
        <strain evidence="1">SB12</strain>
    </source>
</reference>
<organism evidence="1 2">
    <name type="scientific">Leptonema illini</name>
    <dbReference type="NCBI Taxonomy" id="183"/>
    <lineage>
        <taxon>Bacteria</taxon>
        <taxon>Pseudomonadati</taxon>
        <taxon>Spirochaetota</taxon>
        <taxon>Spirochaetia</taxon>
        <taxon>Leptospirales</taxon>
        <taxon>Leptospiraceae</taxon>
        <taxon>Leptonema</taxon>
    </lineage>
</organism>
<dbReference type="AlphaFoldDB" id="A0A833LVX2"/>
<dbReference type="EMBL" id="WBUI01000027">
    <property type="protein sequence ID" value="KAB2929708.1"/>
    <property type="molecule type" value="Genomic_DNA"/>
</dbReference>
<evidence type="ECO:0000313" key="2">
    <source>
        <dbReference type="Proteomes" id="UP000460298"/>
    </source>
</evidence>
<sequence>MIINVFKAKEQGTWMNIKRAIEKLIVPTIVFFVLFGCEAKQTEEASFADIDAISGVWYNEDTLKNIQDDRIIDSENGKKMAEAFFDSGAIRISKQKNGKIVYESVIAYLGGYYFFPNITPRVNGDEIDLEYISPTNGKKLIVFVLQLAGKDKLCIKRYLKTGYQACFKKVENDPLPGMWLYGTKDQARPNDPAAYQ</sequence>
<comment type="caution">
    <text evidence="1">The sequence shown here is derived from an EMBL/GenBank/DDBJ whole genome shotgun (WGS) entry which is preliminary data.</text>
</comment>
<proteinExistence type="predicted"/>
<gene>
    <name evidence="1" type="ORF">F9K24_18955</name>
</gene>
<dbReference type="Proteomes" id="UP000460298">
    <property type="component" value="Unassembled WGS sequence"/>
</dbReference>
<accession>A0A833LVX2</accession>
<name>A0A833LVX2_9LEPT</name>